<feature type="transmembrane region" description="Helical" evidence="2">
    <location>
        <begin position="337"/>
        <end position="358"/>
    </location>
</feature>
<feature type="transmembrane region" description="Helical" evidence="2">
    <location>
        <begin position="33"/>
        <end position="52"/>
    </location>
</feature>
<dbReference type="Proteomes" id="UP000295344">
    <property type="component" value="Unassembled WGS sequence"/>
</dbReference>
<evidence type="ECO:0000256" key="1">
    <source>
        <dbReference type="SAM" id="MobiDB-lite"/>
    </source>
</evidence>
<organism evidence="3 4">
    <name type="scientific">Amnibacterium kyonggiense</name>
    <dbReference type="NCBI Taxonomy" id="595671"/>
    <lineage>
        <taxon>Bacteria</taxon>
        <taxon>Bacillati</taxon>
        <taxon>Actinomycetota</taxon>
        <taxon>Actinomycetes</taxon>
        <taxon>Micrococcales</taxon>
        <taxon>Microbacteriaceae</taxon>
        <taxon>Amnibacterium</taxon>
    </lineage>
</organism>
<evidence type="ECO:0000313" key="4">
    <source>
        <dbReference type="Proteomes" id="UP000295344"/>
    </source>
</evidence>
<keyword evidence="2" id="KW-0812">Transmembrane</keyword>
<dbReference type="RefSeq" id="WP_133767568.1">
    <property type="nucleotide sequence ID" value="NZ_BAAARP010000001.1"/>
</dbReference>
<dbReference type="AlphaFoldDB" id="A0A4R7FHT4"/>
<accession>A0A4R7FHT4</accession>
<keyword evidence="4" id="KW-1185">Reference proteome</keyword>
<sequence>MTPAYALLLIVTAGTITAQTLIAARFNVVSRILIYVVATYFALSYVARPLYLTTFMPEFGQPLYDPRLFATGYAASLNSAGWIVLVGLVSFLVGLIACTHIARRIHRSTELPLRNEPVAHGVYSVLLAIAWAGRLVTLIAGPSSLSVVAAVGLFAPALWMLTSRLRTRLDFAALILVALGEVAWSGIDASKTPILTFLAAAIMRFSVSHGIKRLAVALPVVVAFTVATFAAIQPLKGIDTTSNILAQNSSALQAVSATVLQRTDTLTTVIDAMYFPNRPWLSLGDYLNSMITGFLPTGLHQSVGLLWTTAVKTASFAQQFQGVYIATGTTAEGYAQLGMPGVVIENFILAIIVLALGLGLNSRRIWLVCFCSAFAFDASLYEGGLLQIAEVGSGAIQTTLIVIVLSMLIKALGSVAPSSPTTRLAPKPQYQSPSRPSTIRRQQN</sequence>
<keyword evidence="2" id="KW-0472">Membrane</keyword>
<evidence type="ECO:0000313" key="3">
    <source>
        <dbReference type="EMBL" id="TDS74907.1"/>
    </source>
</evidence>
<evidence type="ECO:0008006" key="5">
    <source>
        <dbReference type="Google" id="ProtNLM"/>
    </source>
</evidence>
<feature type="region of interest" description="Disordered" evidence="1">
    <location>
        <begin position="416"/>
        <end position="444"/>
    </location>
</feature>
<name>A0A4R7FHT4_9MICO</name>
<feature type="transmembrane region" description="Helical" evidence="2">
    <location>
        <begin position="395"/>
        <end position="413"/>
    </location>
</feature>
<feature type="transmembrane region" description="Helical" evidence="2">
    <location>
        <begin position="365"/>
        <end position="389"/>
    </location>
</feature>
<protein>
    <recommendedName>
        <fullName evidence="5">Oligosaccharide repeat unit polymerase</fullName>
    </recommendedName>
</protein>
<dbReference type="EMBL" id="SOAM01000004">
    <property type="protein sequence ID" value="TDS74907.1"/>
    <property type="molecule type" value="Genomic_DNA"/>
</dbReference>
<comment type="caution">
    <text evidence="3">The sequence shown here is derived from an EMBL/GenBank/DDBJ whole genome shotgun (WGS) entry which is preliminary data.</text>
</comment>
<feature type="transmembrane region" description="Helical" evidence="2">
    <location>
        <begin position="72"/>
        <end position="97"/>
    </location>
</feature>
<feature type="transmembrane region" description="Helical" evidence="2">
    <location>
        <begin position="145"/>
        <end position="162"/>
    </location>
</feature>
<reference evidence="3 4" key="1">
    <citation type="submission" date="2019-03" db="EMBL/GenBank/DDBJ databases">
        <title>Genomic Encyclopedia of Archaeal and Bacterial Type Strains, Phase II (KMG-II): from individual species to whole genera.</title>
        <authorList>
            <person name="Goeker M."/>
        </authorList>
    </citation>
    <scope>NUCLEOTIDE SEQUENCE [LARGE SCALE GENOMIC DNA]</scope>
    <source>
        <strain evidence="3 4">DSM 24782</strain>
    </source>
</reference>
<proteinExistence type="predicted"/>
<feature type="transmembrane region" description="Helical" evidence="2">
    <location>
        <begin position="6"/>
        <end position="26"/>
    </location>
</feature>
<feature type="transmembrane region" description="Helical" evidence="2">
    <location>
        <begin position="214"/>
        <end position="232"/>
    </location>
</feature>
<gene>
    <name evidence="3" type="ORF">CLV52_3429</name>
</gene>
<feature type="transmembrane region" description="Helical" evidence="2">
    <location>
        <begin position="118"/>
        <end position="139"/>
    </location>
</feature>
<keyword evidence="2" id="KW-1133">Transmembrane helix</keyword>
<feature type="compositionally biased region" description="Polar residues" evidence="1">
    <location>
        <begin position="429"/>
        <end position="444"/>
    </location>
</feature>
<evidence type="ECO:0000256" key="2">
    <source>
        <dbReference type="SAM" id="Phobius"/>
    </source>
</evidence>
<dbReference type="OrthoDB" id="4505771at2"/>